<sequence length="98" mass="10027">MPAVTRLGDLCTGHGCYPPRPNITAASTVFVNGIPVHREKDEWDLHGCAVCPPHGGRLAAGSPSVYAEGKAVGRIGDPVDCGSAVAQGSPNVFCGDLT</sequence>
<evidence type="ECO:0000313" key="2">
    <source>
        <dbReference type="Proteomes" id="UP000005522"/>
    </source>
</evidence>
<dbReference type="Pfam" id="PF05488">
    <property type="entry name" value="PAAR_motif"/>
    <property type="match status" value="1"/>
</dbReference>
<dbReference type="KEGG" id="acz:Acaty_c0126"/>
<name>A0A059ZR28_ACICK</name>
<dbReference type="EMBL" id="CP005986">
    <property type="protein sequence ID" value="AIA54018.1"/>
    <property type="molecule type" value="Genomic_DNA"/>
</dbReference>
<dbReference type="CDD" id="cd14737">
    <property type="entry name" value="PAAR_1"/>
    <property type="match status" value="1"/>
</dbReference>
<organism evidence="1 2">
    <name type="scientific">Acidithiobacillus caldus (strain ATCC 51756 / DSM 8584 / KU)</name>
    <dbReference type="NCBI Taxonomy" id="637389"/>
    <lineage>
        <taxon>Bacteria</taxon>
        <taxon>Pseudomonadati</taxon>
        <taxon>Pseudomonadota</taxon>
        <taxon>Acidithiobacillia</taxon>
        <taxon>Acidithiobacillales</taxon>
        <taxon>Acidithiobacillaceae</taxon>
        <taxon>Acidithiobacillus</taxon>
    </lineage>
</organism>
<dbReference type="Proteomes" id="UP000005522">
    <property type="component" value="Chromosome"/>
</dbReference>
<dbReference type="RefSeq" id="WP_004869926.1">
    <property type="nucleotide sequence ID" value="NZ_CP005986.1"/>
</dbReference>
<evidence type="ECO:0000313" key="1">
    <source>
        <dbReference type="EMBL" id="AIA54018.1"/>
    </source>
</evidence>
<proteinExistence type="predicted"/>
<dbReference type="InterPro" id="IPR008727">
    <property type="entry name" value="PAAR_motif"/>
</dbReference>
<evidence type="ECO:0008006" key="3">
    <source>
        <dbReference type="Google" id="ProtNLM"/>
    </source>
</evidence>
<dbReference type="AlphaFoldDB" id="A0A059ZR28"/>
<gene>
    <name evidence="1" type="ORF">Acaty_c0126</name>
</gene>
<dbReference type="HOGENOM" id="CLU_148568_0_1_6"/>
<dbReference type="Gene3D" id="2.60.200.60">
    <property type="match status" value="1"/>
</dbReference>
<protein>
    <recommendedName>
        <fullName evidence="3">PaaR repeat-containing protein</fullName>
    </recommendedName>
</protein>
<reference evidence="1 2" key="1">
    <citation type="journal article" date="2009" name="J. Bacteriol.">
        <title>Draft genome sequence of the extremely acidophilic bacterium Acidithiobacillus caldus ATCC 51756 reveals metabolic versatility in the genus Acidithiobacillus.</title>
        <authorList>
            <person name="Valdes J."/>
            <person name="Quatrini R."/>
            <person name="Hallberg K."/>
            <person name="Dopson M."/>
            <person name="Valenzuela P.D."/>
            <person name="Holmes D.S."/>
        </authorList>
    </citation>
    <scope>NUCLEOTIDE SEQUENCE [LARGE SCALE GENOMIC DNA]</scope>
    <source>
        <strain evidence="2">ATCC 51756 / DSM 8584 / KU</strain>
    </source>
</reference>
<accession>A0A059ZR28</accession>
<dbReference type="eggNOG" id="COG4104">
    <property type="taxonomic scope" value="Bacteria"/>
</dbReference>